<evidence type="ECO:0000256" key="1">
    <source>
        <dbReference type="SAM" id="MobiDB-lite"/>
    </source>
</evidence>
<name>A0A9P8T368_9ASCO</name>
<dbReference type="AntiFam" id="ANF00156">
    <property type="entry name" value="Shadow ORF (opposite yahK)"/>
</dbReference>
<dbReference type="EMBL" id="JAEUBE010000366">
    <property type="protein sequence ID" value="KAH3663695.1"/>
    <property type="molecule type" value="Genomic_DNA"/>
</dbReference>
<reference evidence="2" key="2">
    <citation type="submission" date="2021-01" db="EMBL/GenBank/DDBJ databases">
        <authorList>
            <person name="Schikora-Tamarit M.A."/>
        </authorList>
    </citation>
    <scope>NUCLEOTIDE SEQUENCE</scope>
    <source>
        <strain evidence="2">CBS6075</strain>
    </source>
</reference>
<accession>A0A9P8T368</accession>
<evidence type="ECO:0000313" key="2">
    <source>
        <dbReference type="EMBL" id="KAH3663695.1"/>
    </source>
</evidence>
<proteinExistence type="predicted"/>
<dbReference type="GeneID" id="70237060"/>
<evidence type="ECO:0000313" key="3">
    <source>
        <dbReference type="Proteomes" id="UP000769157"/>
    </source>
</evidence>
<reference evidence="2" key="1">
    <citation type="journal article" date="2021" name="Open Biol.">
        <title>Shared evolutionary footprints suggest mitochondrial oxidative damage underlies multiple complex I losses in fungi.</title>
        <authorList>
            <person name="Schikora-Tamarit M.A."/>
            <person name="Marcet-Houben M."/>
            <person name="Nosek J."/>
            <person name="Gabaldon T."/>
        </authorList>
    </citation>
    <scope>NUCLEOTIDE SEQUENCE</scope>
    <source>
        <strain evidence="2">CBS6075</strain>
    </source>
</reference>
<sequence>MHDRLPCRKTNNLEWRLDKTSGEEVDGLGGVLSVTDVRTLDLQGLHNVVEDRRLADGTSWQTDQNDLTKGSGVLSRLGDSSLRNRNVNNTVWTTVGSLLHSSDNVLLLGEVDEELSTKRLDEVTLLFTTVNTKDSQTHGNSVLNSKGTQSTSSTRDSNNLTWTQVSSLQSLVDSDTSTENRSNSSEISSRWQLCGLDSISSSVLLERTIVGVTRKVSIWTVRLSTLLTEFTSHTRTVQPFDTGQVTDLEVLDVGTLSNNDTSTLVTTNQWKFHWQWPVTLPGVQVGVTDTRVLDVNQNLVWLWSWNWNILVLNWTTSGVKDTSLLGLWDGWSSGVSGQLLCDSRLGESSKLSSQS</sequence>
<dbReference type="AlphaFoldDB" id="A0A9P8T368"/>
<comment type="caution">
    <text evidence="2">The sequence shown here is derived from an EMBL/GenBank/DDBJ whole genome shotgun (WGS) entry which is preliminary data.</text>
</comment>
<dbReference type="RefSeq" id="XP_046060031.1">
    <property type="nucleotide sequence ID" value="XM_046206245.1"/>
</dbReference>
<feature type="region of interest" description="Disordered" evidence="1">
    <location>
        <begin position="134"/>
        <end position="159"/>
    </location>
</feature>
<gene>
    <name evidence="2" type="ORF">OGAPHI_005096</name>
</gene>
<organism evidence="2 3">
    <name type="scientific">Ogataea philodendri</name>
    <dbReference type="NCBI Taxonomy" id="1378263"/>
    <lineage>
        <taxon>Eukaryota</taxon>
        <taxon>Fungi</taxon>
        <taxon>Dikarya</taxon>
        <taxon>Ascomycota</taxon>
        <taxon>Saccharomycotina</taxon>
        <taxon>Pichiomycetes</taxon>
        <taxon>Pichiales</taxon>
        <taxon>Pichiaceae</taxon>
        <taxon>Ogataea</taxon>
    </lineage>
</organism>
<keyword evidence="3" id="KW-1185">Reference proteome</keyword>
<protein>
    <submittedName>
        <fullName evidence="2">Uncharacterized protein</fullName>
    </submittedName>
</protein>
<dbReference type="Proteomes" id="UP000769157">
    <property type="component" value="Unassembled WGS sequence"/>
</dbReference>